<dbReference type="EMBL" id="CAWUFR010000428">
    <property type="protein sequence ID" value="CAK6977745.1"/>
    <property type="molecule type" value="Genomic_DNA"/>
</dbReference>
<dbReference type="Proteomes" id="UP001314229">
    <property type="component" value="Unassembled WGS sequence"/>
</dbReference>
<proteinExistence type="predicted"/>
<feature type="non-terminal residue" evidence="1">
    <location>
        <position position="56"/>
    </location>
</feature>
<evidence type="ECO:0000313" key="1">
    <source>
        <dbReference type="EMBL" id="CAK6977745.1"/>
    </source>
</evidence>
<reference evidence="1 2" key="1">
    <citation type="submission" date="2024-01" db="EMBL/GenBank/DDBJ databases">
        <authorList>
            <person name="Alioto T."/>
            <person name="Alioto T."/>
            <person name="Gomez Garrido J."/>
        </authorList>
    </citation>
    <scope>NUCLEOTIDE SEQUENCE [LARGE SCALE GENOMIC DNA]</scope>
</reference>
<sequence>MAAGRGLCVDTSILLTYSSNLVGVDFLARRLLPADSAEGRSQEEKEQAGFIWMYGR</sequence>
<accession>A0AAV1Q296</accession>
<organism evidence="1 2">
    <name type="scientific">Scomber scombrus</name>
    <name type="common">Atlantic mackerel</name>
    <name type="synonym">Scomber vernalis</name>
    <dbReference type="NCBI Taxonomy" id="13677"/>
    <lineage>
        <taxon>Eukaryota</taxon>
        <taxon>Metazoa</taxon>
        <taxon>Chordata</taxon>
        <taxon>Craniata</taxon>
        <taxon>Vertebrata</taxon>
        <taxon>Euteleostomi</taxon>
        <taxon>Actinopterygii</taxon>
        <taxon>Neopterygii</taxon>
        <taxon>Teleostei</taxon>
        <taxon>Neoteleostei</taxon>
        <taxon>Acanthomorphata</taxon>
        <taxon>Pelagiaria</taxon>
        <taxon>Scombriformes</taxon>
        <taxon>Scombridae</taxon>
        <taxon>Scomber</taxon>
    </lineage>
</organism>
<protein>
    <submittedName>
        <fullName evidence="1">Uncharacterized protein</fullName>
    </submittedName>
</protein>
<evidence type="ECO:0000313" key="2">
    <source>
        <dbReference type="Proteomes" id="UP001314229"/>
    </source>
</evidence>
<dbReference type="AlphaFoldDB" id="A0AAV1Q296"/>
<gene>
    <name evidence="1" type="ORF">FSCOSCO3_A025764</name>
</gene>
<name>A0AAV1Q296_SCOSC</name>
<comment type="caution">
    <text evidence="1">The sequence shown here is derived from an EMBL/GenBank/DDBJ whole genome shotgun (WGS) entry which is preliminary data.</text>
</comment>
<keyword evidence="2" id="KW-1185">Reference proteome</keyword>